<dbReference type="EMBL" id="ALAO01000137">
    <property type="protein sequence ID" value="EKO39487.1"/>
    <property type="molecule type" value="Genomic_DNA"/>
</dbReference>
<dbReference type="PROSITE" id="PS50977">
    <property type="entry name" value="HTH_TETR_2"/>
    <property type="match status" value="1"/>
</dbReference>
<evidence type="ECO:0000256" key="1">
    <source>
        <dbReference type="ARBA" id="ARBA00023015"/>
    </source>
</evidence>
<evidence type="ECO:0000313" key="6">
    <source>
        <dbReference type="EMBL" id="EKO39487.1"/>
    </source>
</evidence>
<keyword evidence="2 4" id="KW-0238">DNA-binding</keyword>
<keyword evidence="1" id="KW-0805">Transcription regulation</keyword>
<protein>
    <submittedName>
        <fullName evidence="6">Transcriptional regulator</fullName>
    </submittedName>
</protein>
<evidence type="ECO:0000256" key="4">
    <source>
        <dbReference type="PROSITE-ProRule" id="PRU00335"/>
    </source>
</evidence>
<reference evidence="6 7" key="1">
    <citation type="submission" date="2012-07" db="EMBL/GenBank/DDBJ databases">
        <title>Draft genome sequence of Desulfovibrio magneticus str. Maddingley MBC34 obtained from a metagenomic sequence of a methanogenic enrichment isolated from coal-seam formation water in Victoria, Australia.</title>
        <authorList>
            <person name="Greenfield P."/>
            <person name="Hendry P."/>
            <person name="Li D."/>
            <person name="Rosewarne C.P."/>
            <person name="Tran-Dinh N."/>
            <person name="Elbourne L.D.H."/>
            <person name="Paulsen I.T."/>
            <person name="Midgley D.J."/>
        </authorList>
    </citation>
    <scope>NUCLEOTIDE SEQUENCE [LARGE SCALE GENOMIC DNA]</scope>
    <source>
        <strain evidence="7">Maddingley MBC34</strain>
    </source>
</reference>
<dbReference type="Gene3D" id="1.10.357.10">
    <property type="entry name" value="Tetracycline Repressor, domain 2"/>
    <property type="match status" value="1"/>
</dbReference>
<evidence type="ECO:0000256" key="3">
    <source>
        <dbReference type="ARBA" id="ARBA00023163"/>
    </source>
</evidence>
<sequence length="205" mass="22262">MRNPSSKRQAAAQETRKGILEAAKAVYGGAQGAEAPVSHVAKLAGVAVGTVFVHFPDKPSLLAAALEEEIGAALAEAWETLPASIPCREQLLHLAGAMYRFYAGRPALYRVLLKETLFLRGEWGRRAVEDVLRFVEGVTALLEASRDRGEYRADADCRAAGRAFFGLYFLELLAAFGEESFDAEQALGRLRPAVLLMEQGLVQRG</sequence>
<dbReference type="SUPFAM" id="SSF48498">
    <property type="entry name" value="Tetracyclin repressor-like, C-terminal domain"/>
    <property type="match status" value="1"/>
</dbReference>
<dbReference type="InterPro" id="IPR009057">
    <property type="entry name" value="Homeodomain-like_sf"/>
</dbReference>
<evidence type="ECO:0000259" key="5">
    <source>
        <dbReference type="PROSITE" id="PS50977"/>
    </source>
</evidence>
<dbReference type="InterPro" id="IPR036271">
    <property type="entry name" value="Tet_transcr_reg_TetR-rel_C_sf"/>
</dbReference>
<gene>
    <name evidence="6" type="ORF">B193_1816</name>
</gene>
<name>K6FLQ6_9BACT</name>
<comment type="caution">
    <text evidence="6">The sequence shown here is derived from an EMBL/GenBank/DDBJ whole genome shotgun (WGS) entry which is preliminary data.</text>
</comment>
<feature type="DNA-binding region" description="H-T-H motif" evidence="4">
    <location>
        <begin position="36"/>
        <end position="55"/>
    </location>
</feature>
<dbReference type="InterPro" id="IPR050109">
    <property type="entry name" value="HTH-type_TetR-like_transc_reg"/>
</dbReference>
<dbReference type="Proteomes" id="UP000006272">
    <property type="component" value="Unassembled WGS sequence"/>
</dbReference>
<keyword evidence="3" id="KW-0804">Transcription</keyword>
<accession>K6FLQ6</accession>
<dbReference type="PANTHER" id="PTHR30055">
    <property type="entry name" value="HTH-TYPE TRANSCRIPTIONAL REGULATOR RUTR"/>
    <property type="match status" value="1"/>
</dbReference>
<dbReference type="InterPro" id="IPR001647">
    <property type="entry name" value="HTH_TetR"/>
</dbReference>
<dbReference type="GO" id="GO:0003700">
    <property type="term" value="F:DNA-binding transcription factor activity"/>
    <property type="evidence" value="ECO:0007669"/>
    <property type="project" value="TreeGrafter"/>
</dbReference>
<dbReference type="SUPFAM" id="SSF46689">
    <property type="entry name" value="Homeodomain-like"/>
    <property type="match status" value="1"/>
</dbReference>
<dbReference type="PANTHER" id="PTHR30055:SF234">
    <property type="entry name" value="HTH-TYPE TRANSCRIPTIONAL REGULATOR BETI"/>
    <property type="match status" value="1"/>
</dbReference>
<dbReference type="AlphaFoldDB" id="K6FLQ6"/>
<dbReference type="PATRIC" id="fig|1206767.3.peg.1772"/>
<organism evidence="6 7">
    <name type="scientific">Solidesulfovibrio magneticus str. Maddingley MBC34</name>
    <dbReference type="NCBI Taxonomy" id="1206767"/>
    <lineage>
        <taxon>Bacteria</taxon>
        <taxon>Pseudomonadati</taxon>
        <taxon>Thermodesulfobacteriota</taxon>
        <taxon>Desulfovibrionia</taxon>
        <taxon>Desulfovibrionales</taxon>
        <taxon>Desulfovibrionaceae</taxon>
        <taxon>Solidesulfovibrio</taxon>
    </lineage>
</organism>
<evidence type="ECO:0000313" key="7">
    <source>
        <dbReference type="Proteomes" id="UP000006272"/>
    </source>
</evidence>
<feature type="domain" description="HTH tetR-type" evidence="5">
    <location>
        <begin position="13"/>
        <end position="73"/>
    </location>
</feature>
<dbReference type="GO" id="GO:0000976">
    <property type="term" value="F:transcription cis-regulatory region binding"/>
    <property type="evidence" value="ECO:0007669"/>
    <property type="project" value="TreeGrafter"/>
</dbReference>
<dbReference type="Gene3D" id="1.10.10.60">
    <property type="entry name" value="Homeodomain-like"/>
    <property type="match status" value="1"/>
</dbReference>
<proteinExistence type="predicted"/>
<dbReference type="Pfam" id="PF00440">
    <property type="entry name" value="TetR_N"/>
    <property type="match status" value="1"/>
</dbReference>
<evidence type="ECO:0000256" key="2">
    <source>
        <dbReference type="ARBA" id="ARBA00023125"/>
    </source>
</evidence>